<dbReference type="InterPro" id="IPR045794">
    <property type="entry name" value="Trypco1"/>
</dbReference>
<keyword evidence="3" id="KW-1185">Reference proteome</keyword>
<evidence type="ECO:0000313" key="2">
    <source>
        <dbReference type="EMBL" id="MBH8553822.1"/>
    </source>
</evidence>
<dbReference type="Proteomes" id="UP000599391">
    <property type="component" value="Unassembled WGS sequence"/>
</dbReference>
<gene>
    <name evidence="2" type="ORF">I8751_15875</name>
</gene>
<dbReference type="EMBL" id="JAECZB010000048">
    <property type="protein sequence ID" value="MBH8553822.1"/>
    <property type="molecule type" value="Genomic_DNA"/>
</dbReference>
<accession>A0A8J7L671</accession>
<dbReference type="NCBIfam" id="NF041216">
    <property type="entry name" value="CU044_2847_fam"/>
    <property type="match status" value="1"/>
</dbReference>
<sequence>MEIQSRIISVELTDGTSIKVEVTPIDERKITVQSRYFNEITAVIESLTKEIAQVLQNAKPDKASVKFGIEIGIESGKLTPLLVKGTSTANLEITLEWNNNCFD</sequence>
<protein>
    <recommendedName>
        <fullName evidence="1">Trypsin-co-occurring domain-containing protein</fullName>
    </recommendedName>
</protein>
<comment type="caution">
    <text evidence="2">The sequence shown here is derived from an EMBL/GenBank/DDBJ whole genome shotgun (WGS) entry which is preliminary data.</text>
</comment>
<evidence type="ECO:0000313" key="3">
    <source>
        <dbReference type="Proteomes" id="UP000599391"/>
    </source>
</evidence>
<evidence type="ECO:0000259" key="1">
    <source>
        <dbReference type="Pfam" id="PF19493"/>
    </source>
</evidence>
<reference evidence="2 3" key="1">
    <citation type="journal article" date="2021" name="Int. J. Syst. Evol. Microbiol.">
        <title>Amazonocrinis nigriterrae gen. nov., sp. nov., Atlanticothrix silvestris gen. nov., sp. nov. and Dendronalium phyllosphericum gen. nov., sp. nov., nostocacean cyanobacteria from Brazilian environments.</title>
        <authorList>
            <person name="Alvarenga D.O."/>
            <person name="Andreote A.P.D."/>
            <person name="Branco L.H.Z."/>
            <person name="Delbaje E."/>
            <person name="Cruz R.B."/>
            <person name="Varani A.M."/>
            <person name="Fiore M.F."/>
        </authorList>
    </citation>
    <scope>NUCLEOTIDE SEQUENCE [LARGE SCALE GENOMIC DNA]</scope>
    <source>
        <strain evidence="2 3">CENA357</strain>
    </source>
</reference>
<feature type="domain" description="Trypsin-co-occurring" evidence="1">
    <location>
        <begin position="10"/>
        <end position="98"/>
    </location>
</feature>
<dbReference type="RefSeq" id="WP_214440093.1">
    <property type="nucleotide sequence ID" value="NZ_JAECZB010000048.1"/>
</dbReference>
<name>A0A8J7L671_9CYAN</name>
<dbReference type="AlphaFoldDB" id="A0A8J7L671"/>
<dbReference type="Pfam" id="PF19493">
    <property type="entry name" value="Trypco1"/>
    <property type="match status" value="1"/>
</dbReference>
<proteinExistence type="predicted"/>
<organism evidence="2 3">
    <name type="scientific">Atlanticothrix silvestris CENA357</name>
    <dbReference type="NCBI Taxonomy" id="1725252"/>
    <lineage>
        <taxon>Bacteria</taxon>
        <taxon>Bacillati</taxon>
        <taxon>Cyanobacteriota</taxon>
        <taxon>Cyanophyceae</taxon>
        <taxon>Nostocales</taxon>
        <taxon>Nodulariaceae</taxon>
        <taxon>Atlanticothrix</taxon>
        <taxon>Atlanticothrix silvestris</taxon>
    </lineage>
</organism>